<accession>A0A8S0Y3J8</accession>
<protein>
    <submittedName>
        <fullName evidence="2">Uncharacterized protein</fullName>
    </submittedName>
</protein>
<dbReference type="Proteomes" id="UP000836597">
    <property type="component" value="Chromosome"/>
</dbReference>
<keyword evidence="1" id="KW-0732">Signal</keyword>
<reference evidence="3" key="1">
    <citation type="submission" date="2014-11" db="EMBL/GenBank/DDBJ databases">
        <authorList>
            <person name="Hornung B.V."/>
        </authorList>
    </citation>
    <scope>NUCLEOTIDE SEQUENCE</scope>
    <source>
        <strain evidence="3">INE</strain>
    </source>
</reference>
<keyword evidence="4" id="KW-1185">Reference proteome</keyword>
<evidence type="ECO:0000313" key="3">
    <source>
        <dbReference type="EMBL" id="CEJ08012.1"/>
    </source>
</evidence>
<reference evidence="2" key="2">
    <citation type="submission" date="2020-01" db="EMBL/GenBank/DDBJ databases">
        <authorList>
            <person name="Hornung B."/>
        </authorList>
    </citation>
    <scope>NUCLEOTIDE SEQUENCE</scope>
    <source>
        <strain evidence="2">PacBioINE</strain>
    </source>
</reference>
<name>A0A8S0Y3J8_9FIRM</name>
<dbReference type="Proteomes" id="UP001071230">
    <property type="component" value="Unassembled WGS sequence"/>
</dbReference>
<proteinExistence type="predicted"/>
<sequence length="264" mass="27533">MKLPRFALVGVLTLAVTVAAAGVAAASTGVPNLPGQNAASVSPPVVHAGPQKSQHFKRDCPFVLGAVAGILGVQPQELKTELQGGKSLKDVAAAKGMDSATLAGKLQAAWAEKIDSAVKSGRLEAQKAEATKAKLSARIESVISKPWECKGTGSSQAQRTPFSAARHAGMFRGMRDQVQSLLGLDSVQLKAALEGGKSLAQLAQEKGIAQKTLESKIRETLSANLDQAVRDGKLSPEAAAQVKADLPQWVKMMVTGEHSGRRNS</sequence>
<evidence type="ECO:0000256" key="1">
    <source>
        <dbReference type="SAM" id="SignalP"/>
    </source>
</evidence>
<feature type="signal peptide" evidence="1">
    <location>
        <begin position="1"/>
        <end position="20"/>
    </location>
</feature>
<evidence type="ECO:0000313" key="2">
    <source>
        <dbReference type="EMBL" id="CAA7602145.1"/>
    </source>
</evidence>
<dbReference type="AlphaFoldDB" id="A0A8S0Y3J8"/>
<dbReference type="EMBL" id="CDGJ01000078">
    <property type="protein sequence ID" value="CEJ08012.1"/>
    <property type="molecule type" value="Genomic_DNA"/>
</dbReference>
<gene>
    <name evidence="3" type="ORF">DEACI_2487</name>
    <name evidence="2" type="ORF">DEACI_2817</name>
</gene>
<feature type="chain" id="PRO_5039412786" evidence="1">
    <location>
        <begin position="21"/>
        <end position="264"/>
    </location>
</feature>
<evidence type="ECO:0000313" key="4">
    <source>
        <dbReference type="Proteomes" id="UP001071230"/>
    </source>
</evidence>
<dbReference type="RefSeq" id="WP_240985564.1">
    <property type="nucleotide sequence ID" value="NZ_CDGJ01000078.1"/>
</dbReference>
<organism evidence="2">
    <name type="scientific">Acididesulfobacillus acetoxydans</name>
    <dbReference type="NCBI Taxonomy" id="1561005"/>
    <lineage>
        <taxon>Bacteria</taxon>
        <taxon>Bacillati</taxon>
        <taxon>Bacillota</taxon>
        <taxon>Clostridia</taxon>
        <taxon>Eubacteriales</taxon>
        <taxon>Peptococcaceae</taxon>
        <taxon>Acididesulfobacillus</taxon>
    </lineage>
</organism>
<dbReference type="EMBL" id="LR746496">
    <property type="protein sequence ID" value="CAA7602145.1"/>
    <property type="molecule type" value="Genomic_DNA"/>
</dbReference>
<dbReference type="KEGG" id="aacx:DEACI_2817"/>